<name>A0AAD2DEA1_9CLOT</name>
<gene>
    <name evidence="1" type="primary">spoIIID</name>
    <name evidence="1" type="ORF">CNEO2_1890002</name>
</gene>
<dbReference type="Proteomes" id="UP001189143">
    <property type="component" value="Unassembled WGS sequence"/>
</dbReference>
<dbReference type="AlphaFoldDB" id="A0AAD2DEA1"/>
<evidence type="ECO:0000313" key="1">
    <source>
        <dbReference type="EMBL" id="CAI3549955.1"/>
    </source>
</evidence>
<comment type="caution">
    <text evidence="1">The sequence shown here is derived from an EMBL/GenBank/DDBJ whole genome shotgun (WGS) entry which is preliminary data.</text>
</comment>
<protein>
    <submittedName>
        <fullName evidence="1">Stage III sporulation protein D</fullName>
    </submittedName>
</protein>
<dbReference type="RefSeq" id="WP_291663719.1">
    <property type="nucleotide sequence ID" value="NZ_CAMRXI010000063.1"/>
</dbReference>
<dbReference type="InterPro" id="IPR014208">
    <property type="entry name" value="Spore_III_D"/>
</dbReference>
<sequence length="85" mass="9596">MNDYIEARVKEVAQYIIDTDATVREAAKKFGVGRNTIYLDITERLKEINPLMQAEISLILKSHKSEMHIRGGISTKSKFKGGQSL</sequence>
<reference evidence="1" key="1">
    <citation type="submission" date="2022-10" db="EMBL/GenBank/DDBJ databases">
        <authorList>
            <person name="Aires J."/>
            <person name="Mesa V."/>
        </authorList>
    </citation>
    <scope>NUCLEOTIDE SEQUENCE</scope>
    <source>
        <strain evidence="1">Clostridium neonatale JD116</strain>
    </source>
</reference>
<dbReference type="EMBL" id="CAMTCP010000098">
    <property type="protein sequence ID" value="CAI3549955.1"/>
    <property type="molecule type" value="Genomic_DNA"/>
</dbReference>
<accession>A0AAD2DEA1</accession>
<evidence type="ECO:0000313" key="2">
    <source>
        <dbReference type="Proteomes" id="UP001189143"/>
    </source>
</evidence>
<organism evidence="1 2">
    <name type="scientific">Clostridium neonatale</name>
    <dbReference type="NCBI Taxonomy" id="137838"/>
    <lineage>
        <taxon>Bacteria</taxon>
        <taxon>Bacillati</taxon>
        <taxon>Bacillota</taxon>
        <taxon>Clostridia</taxon>
        <taxon>Eubacteriales</taxon>
        <taxon>Clostridiaceae</taxon>
        <taxon>Clostridium</taxon>
    </lineage>
</organism>
<dbReference type="Pfam" id="PF12116">
    <property type="entry name" value="SpoIIID"/>
    <property type="match status" value="1"/>
</dbReference>
<proteinExistence type="predicted"/>